<comment type="caution">
    <text evidence="1">The sequence shown here is derived from an EMBL/GenBank/DDBJ whole genome shotgun (WGS) entry which is preliminary data.</text>
</comment>
<dbReference type="Proteomes" id="UP000227088">
    <property type="component" value="Unassembled WGS sequence"/>
</dbReference>
<gene>
    <name evidence="1" type="ORF">A9R00_08715</name>
</gene>
<name>A0A1Y5HRG5_OLEAN</name>
<dbReference type="AlphaFoldDB" id="A0A1Y5HRG5"/>
<proteinExistence type="predicted"/>
<accession>A0A1Y5HRG5</accession>
<dbReference type="EMBL" id="MABE01000497">
    <property type="protein sequence ID" value="OUS39911.1"/>
    <property type="molecule type" value="Genomic_DNA"/>
</dbReference>
<reference evidence="2" key="1">
    <citation type="journal article" date="2017" name="Proc. Natl. Acad. Sci. U.S.A.">
        <title>Simulation of Deepwater Horizon oil plume reveals substrate specialization within a complex community of hydrocarbon degraders.</title>
        <authorList>
            <person name="Hu P."/>
            <person name="Dubinsky E.A."/>
            <person name="Probst A.J."/>
            <person name="Wang J."/>
            <person name="Sieber C.M.K."/>
            <person name="Tom L.M."/>
            <person name="Gardinali P."/>
            <person name="Banfield J.F."/>
            <person name="Atlas R.M."/>
            <person name="Andersen G.L."/>
        </authorList>
    </citation>
    <scope>NUCLEOTIDE SEQUENCE [LARGE SCALE GENOMIC DNA]</scope>
</reference>
<evidence type="ECO:0000313" key="2">
    <source>
        <dbReference type="Proteomes" id="UP000227088"/>
    </source>
</evidence>
<organism evidence="1 2">
    <name type="scientific">Oleispira antarctica</name>
    <dbReference type="NCBI Taxonomy" id="188908"/>
    <lineage>
        <taxon>Bacteria</taxon>
        <taxon>Pseudomonadati</taxon>
        <taxon>Pseudomonadota</taxon>
        <taxon>Gammaproteobacteria</taxon>
        <taxon>Oceanospirillales</taxon>
        <taxon>Oceanospirillaceae</taxon>
        <taxon>Oleispira</taxon>
    </lineage>
</organism>
<evidence type="ECO:0000313" key="1">
    <source>
        <dbReference type="EMBL" id="OUS39911.1"/>
    </source>
</evidence>
<protein>
    <submittedName>
        <fullName evidence="1">Uncharacterized protein</fullName>
    </submittedName>
</protein>
<sequence>MLNGCSVQHARFQSSVIEPGFQNQKIKDISVHLTAQNSNRLAGLNSQLESYLQKNNISQTSQSNNHLWLECSEVLWQEPRSRYLVETSPVAGEASASKHTYQRIDWKMPDNFLVCNGRFNRQKPLWDFSFSIHEDYLQDLPQEALQSLSRMMWYSGEGLINLNSGEVY</sequence>